<evidence type="ECO:0000313" key="1">
    <source>
        <dbReference type="EMBL" id="KAK2566618.1"/>
    </source>
</evidence>
<gene>
    <name evidence="1" type="ORF">P5673_009260</name>
</gene>
<accession>A0AAD9QSL2</accession>
<reference evidence="1" key="1">
    <citation type="journal article" date="2023" name="G3 (Bethesda)">
        <title>Whole genome assembly and annotation of the endangered Caribbean coral Acropora cervicornis.</title>
        <authorList>
            <person name="Selwyn J.D."/>
            <person name="Vollmer S.V."/>
        </authorList>
    </citation>
    <scope>NUCLEOTIDE SEQUENCE</scope>
    <source>
        <strain evidence="1">K2</strain>
    </source>
</reference>
<protein>
    <submittedName>
        <fullName evidence="1">Uncharacterized protein</fullName>
    </submittedName>
</protein>
<evidence type="ECO:0000313" key="2">
    <source>
        <dbReference type="Proteomes" id="UP001249851"/>
    </source>
</evidence>
<dbReference type="EMBL" id="JARQWQ010000016">
    <property type="protein sequence ID" value="KAK2566618.1"/>
    <property type="molecule type" value="Genomic_DNA"/>
</dbReference>
<reference evidence="1" key="2">
    <citation type="journal article" date="2023" name="Science">
        <title>Genomic signatures of disease resistance in endangered staghorn corals.</title>
        <authorList>
            <person name="Vollmer S.V."/>
            <person name="Selwyn J.D."/>
            <person name="Despard B.A."/>
            <person name="Roesel C.L."/>
        </authorList>
    </citation>
    <scope>NUCLEOTIDE SEQUENCE</scope>
    <source>
        <strain evidence="1">K2</strain>
    </source>
</reference>
<dbReference type="Proteomes" id="UP001249851">
    <property type="component" value="Unassembled WGS sequence"/>
</dbReference>
<keyword evidence="2" id="KW-1185">Reference proteome</keyword>
<proteinExistence type="predicted"/>
<dbReference type="AlphaFoldDB" id="A0AAD9QSL2"/>
<name>A0AAD9QSL2_ACRCE</name>
<comment type="caution">
    <text evidence="1">The sequence shown here is derived from an EMBL/GenBank/DDBJ whole genome shotgun (WGS) entry which is preliminary data.</text>
</comment>
<sequence>MRTKMQIFNWLKLTKT</sequence>
<organism evidence="1 2">
    <name type="scientific">Acropora cervicornis</name>
    <name type="common">Staghorn coral</name>
    <dbReference type="NCBI Taxonomy" id="6130"/>
    <lineage>
        <taxon>Eukaryota</taxon>
        <taxon>Metazoa</taxon>
        <taxon>Cnidaria</taxon>
        <taxon>Anthozoa</taxon>
        <taxon>Hexacorallia</taxon>
        <taxon>Scleractinia</taxon>
        <taxon>Astrocoeniina</taxon>
        <taxon>Acroporidae</taxon>
        <taxon>Acropora</taxon>
    </lineage>
</organism>